<dbReference type="GO" id="GO:0000467">
    <property type="term" value="P:exonucleolytic trimming to generate mature 3'-end of 5.8S rRNA from tricistronic rRNA transcript (SSU-rRNA, 5.8S rRNA, LSU-rRNA)"/>
    <property type="evidence" value="ECO:0007669"/>
    <property type="project" value="TreeGrafter"/>
</dbReference>
<dbReference type="InterPro" id="IPR036345">
    <property type="entry name" value="ExoRNase_PH_dom2_sf"/>
</dbReference>
<dbReference type="GO" id="GO:0034473">
    <property type="term" value="P:U1 snRNA 3'-end processing"/>
    <property type="evidence" value="ECO:0007669"/>
    <property type="project" value="TreeGrafter"/>
</dbReference>
<keyword evidence="8" id="KW-0539">Nucleus</keyword>
<protein>
    <recommendedName>
        <fullName evidence="9">Ribosomal RNA-processing protein 43</fullName>
    </recommendedName>
</protein>
<dbReference type="InterPro" id="IPR027408">
    <property type="entry name" value="PNPase/RNase_PH_dom_sf"/>
</dbReference>
<dbReference type="Gene3D" id="3.30.230.70">
    <property type="entry name" value="GHMP Kinase, N-terminal domain"/>
    <property type="match status" value="1"/>
</dbReference>
<dbReference type="PANTHER" id="PTHR11097">
    <property type="entry name" value="EXOSOME COMPLEX EXONUCLEASE RIBOSOMAL RNA PROCESSING PROTEIN"/>
    <property type="match status" value="1"/>
</dbReference>
<dbReference type="Pfam" id="PF01138">
    <property type="entry name" value="RNase_PH"/>
    <property type="match status" value="1"/>
</dbReference>
<dbReference type="AlphaFoldDB" id="B6AHP9"/>
<dbReference type="GO" id="GO:0071028">
    <property type="term" value="P:nuclear mRNA surveillance"/>
    <property type="evidence" value="ECO:0007669"/>
    <property type="project" value="TreeGrafter"/>
</dbReference>
<evidence type="ECO:0000256" key="1">
    <source>
        <dbReference type="ARBA" id="ARBA00004496"/>
    </source>
</evidence>
<evidence type="ECO:0000256" key="6">
    <source>
        <dbReference type="ARBA" id="ARBA00022835"/>
    </source>
</evidence>
<dbReference type="GeneID" id="6997233"/>
<comment type="similarity">
    <text evidence="3">Belongs to the RNase PH family.</text>
</comment>
<keyword evidence="6" id="KW-0271">Exosome</keyword>
<organism evidence="11 12">
    <name type="scientific">Cryptosporidium muris (strain RN66)</name>
    <dbReference type="NCBI Taxonomy" id="441375"/>
    <lineage>
        <taxon>Eukaryota</taxon>
        <taxon>Sar</taxon>
        <taxon>Alveolata</taxon>
        <taxon>Apicomplexa</taxon>
        <taxon>Conoidasida</taxon>
        <taxon>Coccidia</taxon>
        <taxon>Eucoccidiorida</taxon>
        <taxon>Eimeriorina</taxon>
        <taxon>Cryptosporidiidae</taxon>
        <taxon>Cryptosporidium</taxon>
    </lineage>
</organism>
<dbReference type="Proteomes" id="UP000001460">
    <property type="component" value="Unassembled WGS sequence"/>
</dbReference>
<proteinExistence type="inferred from homology"/>
<dbReference type="InterPro" id="IPR050590">
    <property type="entry name" value="Exosome_comp_Rrp42_subfam"/>
</dbReference>
<dbReference type="SUPFAM" id="SSF54211">
    <property type="entry name" value="Ribosomal protein S5 domain 2-like"/>
    <property type="match status" value="1"/>
</dbReference>
<dbReference type="GO" id="GO:0005730">
    <property type="term" value="C:nucleolus"/>
    <property type="evidence" value="ECO:0007669"/>
    <property type="project" value="UniProtKB-SubCell"/>
</dbReference>
<dbReference type="eggNOG" id="KOG1613">
    <property type="taxonomic scope" value="Eukaryota"/>
</dbReference>
<comment type="subcellular location">
    <subcellularLocation>
        <location evidence="1">Cytoplasm</location>
    </subcellularLocation>
    <subcellularLocation>
        <location evidence="2">Nucleus</location>
        <location evidence="2">Nucleolus</location>
    </subcellularLocation>
</comment>
<dbReference type="InterPro" id="IPR020568">
    <property type="entry name" value="Ribosomal_Su5_D2-typ_SF"/>
</dbReference>
<keyword evidence="5" id="KW-0698">rRNA processing</keyword>
<name>B6AHP9_CRYMR</name>
<evidence type="ECO:0000256" key="7">
    <source>
        <dbReference type="ARBA" id="ARBA00022884"/>
    </source>
</evidence>
<keyword evidence="7" id="KW-0694">RNA-binding</keyword>
<evidence type="ECO:0000256" key="5">
    <source>
        <dbReference type="ARBA" id="ARBA00022552"/>
    </source>
</evidence>
<feature type="domain" description="Exoribonuclease phosphorolytic" evidence="10">
    <location>
        <begin position="34"/>
        <end position="165"/>
    </location>
</feature>
<evidence type="ECO:0000256" key="3">
    <source>
        <dbReference type="ARBA" id="ARBA00006678"/>
    </source>
</evidence>
<dbReference type="GO" id="GO:0000176">
    <property type="term" value="C:nuclear exosome (RNase complex)"/>
    <property type="evidence" value="ECO:0007669"/>
    <property type="project" value="TreeGrafter"/>
</dbReference>
<dbReference type="RefSeq" id="XP_002142093.1">
    <property type="nucleotide sequence ID" value="XM_002142057.1"/>
</dbReference>
<accession>B6AHP9</accession>
<gene>
    <name evidence="11" type="ORF">CMU_006670</name>
</gene>
<dbReference type="GO" id="GO:0034475">
    <property type="term" value="P:U4 snRNA 3'-end processing"/>
    <property type="evidence" value="ECO:0007669"/>
    <property type="project" value="TreeGrafter"/>
</dbReference>
<evidence type="ECO:0000259" key="10">
    <source>
        <dbReference type="Pfam" id="PF01138"/>
    </source>
</evidence>
<reference evidence="11" key="1">
    <citation type="submission" date="2008-06" db="EMBL/GenBank/DDBJ databases">
        <authorList>
            <person name="Lorenzi H."/>
            <person name="Inman J."/>
            <person name="Miller J."/>
            <person name="Schobel S."/>
            <person name="Amedeo P."/>
            <person name="Caler E.V."/>
            <person name="da Silva J."/>
        </authorList>
    </citation>
    <scope>NUCLEOTIDE SEQUENCE [LARGE SCALE GENOMIC DNA]</scope>
    <source>
        <strain evidence="11">RN66</strain>
    </source>
</reference>
<dbReference type="VEuPathDB" id="CryptoDB:CMU_006670"/>
<evidence type="ECO:0000256" key="2">
    <source>
        <dbReference type="ARBA" id="ARBA00004604"/>
    </source>
</evidence>
<dbReference type="GO" id="GO:0016075">
    <property type="term" value="P:rRNA catabolic process"/>
    <property type="evidence" value="ECO:0007669"/>
    <property type="project" value="TreeGrafter"/>
</dbReference>
<dbReference type="InterPro" id="IPR001247">
    <property type="entry name" value="ExoRNase_PH_dom1"/>
</dbReference>
<dbReference type="SUPFAM" id="SSF55666">
    <property type="entry name" value="Ribonuclease PH domain 2-like"/>
    <property type="match status" value="1"/>
</dbReference>
<evidence type="ECO:0000256" key="8">
    <source>
        <dbReference type="ARBA" id="ARBA00023242"/>
    </source>
</evidence>
<keyword evidence="4" id="KW-0963">Cytoplasm</keyword>
<dbReference type="GO" id="GO:0071035">
    <property type="term" value="P:nuclear polyadenylation-dependent rRNA catabolic process"/>
    <property type="evidence" value="ECO:0007669"/>
    <property type="project" value="TreeGrafter"/>
</dbReference>
<dbReference type="OrthoDB" id="45882at2759"/>
<keyword evidence="12" id="KW-1185">Reference proteome</keyword>
<dbReference type="EMBL" id="DS989734">
    <property type="protein sequence ID" value="EEA07744.1"/>
    <property type="molecule type" value="Genomic_DNA"/>
</dbReference>
<evidence type="ECO:0000313" key="12">
    <source>
        <dbReference type="Proteomes" id="UP000001460"/>
    </source>
</evidence>
<evidence type="ECO:0000256" key="9">
    <source>
        <dbReference type="ARBA" id="ARBA00030617"/>
    </source>
</evidence>
<evidence type="ECO:0000313" key="11">
    <source>
        <dbReference type="EMBL" id="EEA07744.1"/>
    </source>
</evidence>
<dbReference type="GO" id="GO:0000177">
    <property type="term" value="C:cytoplasmic exosome (RNase complex)"/>
    <property type="evidence" value="ECO:0007669"/>
    <property type="project" value="TreeGrafter"/>
</dbReference>
<evidence type="ECO:0000256" key="4">
    <source>
        <dbReference type="ARBA" id="ARBA00022490"/>
    </source>
</evidence>
<dbReference type="GO" id="GO:0071038">
    <property type="term" value="P:TRAMP-dependent tRNA surveillance pathway"/>
    <property type="evidence" value="ECO:0007669"/>
    <property type="project" value="TreeGrafter"/>
</dbReference>
<sequence>MNKDLLWSLCPNEYLKRFIEQGIRPDGRTSEISRSICIQKNTIPNYDCSVSIKAGNSSYMAGSTNKIAANESDSDIQRRIIVNIDFPKVCGLTVSTNQSIYIANTIMECLNDTRILNKDLLYSKVNDKDIFWVIYIDIVCLSYDGNALDYCFLAAVASLIDTNIPKNIEWDKEYSWYRISSDNISLEPGENIYEDTNVQENSSSRILKYIPIFVSFLYLSGGYWVCDPSYIEDSQGDMISFCCLGIEEKATLVTQRITKCDTCLQSNLSHLKNVAIQHALNIRRLLI</sequence>
<dbReference type="STRING" id="441375.B6AHP9"/>
<dbReference type="GO" id="GO:0035925">
    <property type="term" value="F:mRNA 3'-UTR AU-rich region binding"/>
    <property type="evidence" value="ECO:0007669"/>
    <property type="project" value="TreeGrafter"/>
</dbReference>
<dbReference type="GO" id="GO:0034476">
    <property type="term" value="P:U5 snRNA 3'-end processing"/>
    <property type="evidence" value="ECO:0007669"/>
    <property type="project" value="TreeGrafter"/>
</dbReference>
<dbReference type="PANTHER" id="PTHR11097:SF9">
    <property type="entry name" value="EXOSOME COMPLEX COMPONENT RRP43"/>
    <property type="match status" value="1"/>
</dbReference>